<reference evidence="1" key="1">
    <citation type="submission" date="2019-03" db="EMBL/GenBank/DDBJ databases">
        <title>Single cell metagenomics reveals metabolic interactions within the superorganism composed of flagellate Streblomastix strix and complex community of Bacteroidetes bacteria on its surface.</title>
        <authorList>
            <person name="Treitli S.C."/>
            <person name="Kolisko M."/>
            <person name="Husnik F."/>
            <person name="Keeling P."/>
            <person name="Hampl V."/>
        </authorList>
    </citation>
    <scope>NUCLEOTIDE SEQUENCE</scope>
    <source>
        <strain evidence="1">STM</strain>
    </source>
</reference>
<name>A0A5J4PDK1_9ZZZZ</name>
<accession>A0A5J4PDK1</accession>
<comment type="caution">
    <text evidence="1">The sequence shown here is derived from an EMBL/GenBank/DDBJ whole genome shotgun (WGS) entry which is preliminary data.</text>
</comment>
<evidence type="ECO:0000313" key="1">
    <source>
        <dbReference type="EMBL" id="KAA6307547.1"/>
    </source>
</evidence>
<proteinExistence type="predicted"/>
<feature type="non-terminal residue" evidence="1">
    <location>
        <position position="40"/>
    </location>
</feature>
<gene>
    <name evidence="1" type="ORF">EZS27_040781</name>
</gene>
<sequence length="40" mass="4751">MAKIDLTSKEWCDLIFKDKNQAYGAYAMRKESAKRHNWAM</sequence>
<dbReference type="EMBL" id="SNRY01009093">
    <property type="protein sequence ID" value="KAA6307547.1"/>
    <property type="molecule type" value="Genomic_DNA"/>
</dbReference>
<organism evidence="1">
    <name type="scientific">termite gut metagenome</name>
    <dbReference type="NCBI Taxonomy" id="433724"/>
    <lineage>
        <taxon>unclassified sequences</taxon>
        <taxon>metagenomes</taxon>
        <taxon>organismal metagenomes</taxon>
    </lineage>
</organism>
<protein>
    <submittedName>
        <fullName evidence="1">Uncharacterized protein</fullName>
    </submittedName>
</protein>
<dbReference type="AlphaFoldDB" id="A0A5J4PDK1"/>